<sequence>MPVSRPMAGERPAALEEFMSALRQLREQAGNPSFRRMATTSGAVSHATLHLTVTGRRLQPWETVREFVRACGGDEQEWHTRWKATHAALTDESSRAARGGAGAPVERAEQGADGSHGAGEVPGDRDGLPDRSGERRLPGHALQDLRQGQAGADRPTGQPGVGGRVGQAGESPKPAAEPARKRPPVSRHRWLLVLLVLVVAAAAATVTALVDRDDPPHVPKPVRAVHPGDASDFIADVTIPDGTVVPPDSQFVKVWELKNSGSVHWRDRYLQRIDLPIRRDDCRTPERIPINDTAPQEHVQITVTVRTPDVAPVDCTVYWKMVDEAGQALLPGYRPIFFAVHVRR</sequence>
<keyword evidence="5" id="KW-1185">Reference proteome</keyword>
<dbReference type="EMBL" id="JBHUOF010000011">
    <property type="protein sequence ID" value="MFD2799666.1"/>
    <property type="molecule type" value="Genomic_DNA"/>
</dbReference>
<dbReference type="CDD" id="cd14947">
    <property type="entry name" value="NBR1_like"/>
    <property type="match status" value="1"/>
</dbReference>
<dbReference type="Pfam" id="PF16158">
    <property type="entry name" value="N_BRCA1_IG"/>
    <property type="match status" value="1"/>
</dbReference>
<feature type="region of interest" description="Disordered" evidence="1">
    <location>
        <begin position="86"/>
        <end position="183"/>
    </location>
</feature>
<gene>
    <name evidence="4" type="ORF">ACFS2C_09695</name>
</gene>
<organism evidence="4 5">
    <name type="scientific">Prauserella oleivorans</name>
    <dbReference type="NCBI Taxonomy" id="1478153"/>
    <lineage>
        <taxon>Bacteria</taxon>
        <taxon>Bacillati</taxon>
        <taxon>Actinomycetota</taxon>
        <taxon>Actinomycetes</taxon>
        <taxon>Pseudonocardiales</taxon>
        <taxon>Pseudonocardiaceae</taxon>
        <taxon>Prauserella</taxon>
    </lineage>
</organism>
<evidence type="ECO:0000256" key="2">
    <source>
        <dbReference type="SAM" id="Phobius"/>
    </source>
</evidence>
<feature type="transmembrane region" description="Helical" evidence="2">
    <location>
        <begin position="190"/>
        <end position="210"/>
    </location>
</feature>
<dbReference type="RefSeq" id="WP_377390111.1">
    <property type="nucleotide sequence ID" value="NZ_JBHSAN010000020.1"/>
</dbReference>
<evidence type="ECO:0000313" key="5">
    <source>
        <dbReference type="Proteomes" id="UP001597478"/>
    </source>
</evidence>
<evidence type="ECO:0000259" key="3">
    <source>
        <dbReference type="Pfam" id="PF16158"/>
    </source>
</evidence>
<evidence type="ECO:0000313" key="4">
    <source>
        <dbReference type="EMBL" id="MFD2799666.1"/>
    </source>
</evidence>
<protein>
    <submittedName>
        <fullName evidence="4">NBR1-Ig-like domain-containing protein</fullName>
    </submittedName>
</protein>
<dbReference type="PANTHER" id="PTHR20930:SF0">
    <property type="entry name" value="PROTEIN ILRUN"/>
    <property type="match status" value="1"/>
</dbReference>
<dbReference type="Gene3D" id="2.60.40.10">
    <property type="entry name" value="Immunoglobulins"/>
    <property type="match status" value="1"/>
</dbReference>
<keyword evidence="2" id="KW-0812">Transmembrane</keyword>
<feature type="compositionally biased region" description="Basic and acidic residues" evidence="1">
    <location>
        <begin position="122"/>
        <end position="137"/>
    </location>
</feature>
<evidence type="ECO:0000256" key="1">
    <source>
        <dbReference type="SAM" id="MobiDB-lite"/>
    </source>
</evidence>
<dbReference type="PANTHER" id="PTHR20930">
    <property type="entry name" value="OVARIAN CARCINOMA ANTIGEN CA125-RELATED"/>
    <property type="match status" value="1"/>
</dbReference>
<dbReference type="InterPro" id="IPR013783">
    <property type="entry name" value="Ig-like_fold"/>
</dbReference>
<keyword evidence="2" id="KW-1133">Transmembrane helix</keyword>
<reference evidence="5" key="1">
    <citation type="journal article" date="2019" name="Int. J. Syst. Evol. Microbiol.">
        <title>The Global Catalogue of Microorganisms (GCM) 10K type strain sequencing project: providing services to taxonomists for standard genome sequencing and annotation.</title>
        <authorList>
            <consortium name="The Broad Institute Genomics Platform"/>
            <consortium name="The Broad Institute Genome Sequencing Center for Infectious Disease"/>
            <person name="Wu L."/>
            <person name="Ma J."/>
        </authorList>
    </citation>
    <scope>NUCLEOTIDE SEQUENCE [LARGE SCALE GENOMIC DNA]</scope>
    <source>
        <strain evidence="5">IBRC-M 10906</strain>
    </source>
</reference>
<dbReference type="InterPro" id="IPR032350">
    <property type="entry name" value="Nbr1_FW"/>
</dbReference>
<proteinExistence type="predicted"/>
<dbReference type="Proteomes" id="UP001597478">
    <property type="component" value="Unassembled WGS sequence"/>
</dbReference>
<accession>A0ABW5W7X0</accession>
<feature type="domain" description="Nbr1 FW" evidence="3">
    <location>
        <begin position="238"/>
        <end position="328"/>
    </location>
</feature>
<dbReference type="Pfam" id="PF13560">
    <property type="entry name" value="HTH_31"/>
    <property type="match status" value="1"/>
</dbReference>
<comment type="caution">
    <text evidence="4">The sequence shown here is derived from an EMBL/GenBank/DDBJ whole genome shotgun (WGS) entry which is preliminary data.</text>
</comment>
<keyword evidence="2" id="KW-0472">Membrane</keyword>
<name>A0ABW5W7X0_9PSEU</name>